<dbReference type="EMBL" id="DXEV01000199">
    <property type="protein sequence ID" value="HIX57786.1"/>
    <property type="molecule type" value="Genomic_DNA"/>
</dbReference>
<reference evidence="2" key="2">
    <citation type="submission" date="2021-04" db="EMBL/GenBank/DDBJ databases">
        <authorList>
            <person name="Gilroy R."/>
        </authorList>
    </citation>
    <scope>NUCLEOTIDE SEQUENCE</scope>
    <source>
        <strain evidence="2">USASDec5-558</strain>
    </source>
</reference>
<dbReference type="AlphaFoldDB" id="A0A9D1WEM6"/>
<reference evidence="2" key="1">
    <citation type="journal article" date="2021" name="PeerJ">
        <title>Extensive microbial diversity within the chicken gut microbiome revealed by metagenomics and culture.</title>
        <authorList>
            <person name="Gilroy R."/>
            <person name="Ravi A."/>
            <person name="Getino M."/>
            <person name="Pursley I."/>
            <person name="Horton D.L."/>
            <person name="Alikhan N.F."/>
            <person name="Baker D."/>
            <person name="Gharbi K."/>
            <person name="Hall N."/>
            <person name="Watson M."/>
            <person name="Adriaenssens E.M."/>
            <person name="Foster-Nyarko E."/>
            <person name="Jarju S."/>
            <person name="Secka A."/>
            <person name="Antonio M."/>
            <person name="Oren A."/>
            <person name="Chaudhuri R.R."/>
            <person name="La Ragione R."/>
            <person name="Hildebrand F."/>
            <person name="Pallen M.J."/>
        </authorList>
    </citation>
    <scope>NUCLEOTIDE SEQUENCE</scope>
    <source>
        <strain evidence="2">USASDec5-558</strain>
    </source>
</reference>
<evidence type="ECO:0000313" key="2">
    <source>
        <dbReference type="EMBL" id="HIX57786.1"/>
    </source>
</evidence>
<sequence length="1134" mass="123613">MQKVQQDFANAAHAASLASLWVERNQSLEPELQDIAPDVLVNLGRATTLAGYSVQNLAHRPTIGLFGASQAGKSYLVSSLAAGPNGKLSTHWDQAEIDFIRHVNPSGNNSEATGFATRFTHEHHANPVGYPIELKVLGEMELCMILINAFFADINQSDVKVSDNEDYYLKHLDQCESFVDHAVAQQFITYPDKLLASGVVVAGASGTGGTGSAASTGGAAAGGADGSNSTLNLIGPAGYDYFVAGRTINVNGQVESNYIYPEQVLELADYVTTNSNGKLGGLDAMPKFWLRLSRMLPFMTLEGRIKTLSIFWQNLAVFNETYRTLATELLSLRGHSVIFAPMQAFVTPMPDGSLMQNATGTIMHITKLSTMFRDTATLTCALARPRESSASGELEVEATVQVNVSRLAALALELRFNLESSGSLDKFDVLDLPGARSRDVVLLKDVIDDSAKFQPGKPLDDAMQMRGSEFFRRGKVGYLFERYARRNEIDQLLFCIGVNAQQDVTTVLTILSDWVEKNVGDSPALRANRPNPLTIILTRYDEVFNRQLKNLKNNLPLDMNQELNIALNRIQKLNWFTEWTPGRPFSRVLLARKPNLGDINPWIDFDPATSQELGISADSVAQIEQIKAQLLSVSDFNVHISNFAQALDNVLALNDGGVKAIAELIATVAKSDKERESALTYKVTPLLRECFNELSNFATRDSAQALEKAKVESKALTLGLLQCNAIAPCFDLLRMQLEIDPERLEVLYQQGFAAGSNVKRFVQAVCQEYLTKLSELSRKDNVIVGEIAEIVAESYDQQSSNITSDPNNIQSFSLCYDFTEQRFKRKEEFKEDVVALINHFYSEMIKTFSAPQLNIRSYMEQVLLQQENINESFGDVVRAQVQLISNILGDFNLYLGVNLIPNSAAKAAQLQSNAAEMTAAASAAASAASAAAYAPAQSAGVGFGQGASASASASASMSYGDEGDFEDFSDLYDADADDGYTAVVQPGSPAAMAPAPAPAPAVSATPAASSISPIAASMMRQPSRPVQMLQAGQSVLGTSEGPMNHFSHMQAHVSYHENGNTPAFGPLCNADDTGLLPHLDERSRDYAFKFVSDYMSTLMFMMCQINVNVESKYHFATVENLLLCQILNTLDRVC</sequence>
<feature type="compositionally biased region" description="Low complexity" evidence="1">
    <location>
        <begin position="988"/>
        <end position="1004"/>
    </location>
</feature>
<feature type="region of interest" description="Disordered" evidence="1">
    <location>
        <begin position="983"/>
        <end position="1004"/>
    </location>
</feature>
<accession>A0A9D1WEM6</accession>
<dbReference type="Pfam" id="PF10139">
    <property type="entry name" value="Virul_Fac"/>
    <property type="match status" value="2"/>
</dbReference>
<dbReference type="Proteomes" id="UP000886829">
    <property type="component" value="Unassembled WGS sequence"/>
</dbReference>
<name>A0A9D1WEM6_9GAMM</name>
<comment type="caution">
    <text evidence="2">The sequence shown here is derived from an EMBL/GenBank/DDBJ whole genome shotgun (WGS) entry which is preliminary data.</text>
</comment>
<gene>
    <name evidence="2" type="ORF">H9850_10010</name>
</gene>
<evidence type="ECO:0000256" key="1">
    <source>
        <dbReference type="SAM" id="MobiDB-lite"/>
    </source>
</evidence>
<dbReference type="InterPro" id="IPR017030">
    <property type="entry name" value="Vir_effector_SfrC"/>
</dbReference>
<protein>
    <submittedName>
        <fullName evidence="2">Virulence factor</fullName>
    </submittedName>
</protein>
<organism evidence="2 3">
    <name type="scientific">Candidatus Anaerobiospirillum pullistercoris</name>
    <dbReference type="NCBI Taxonomy" id="2838452"/>
    <lineage>
        <taxon>Bacteria</taxon>
        <taxon>Pseudomonadati</taxon>
        <taxon>Pseudomonadota</taxon>
        <taxon>Gammaproteobacteria</taxon>
        <taxon>Aeromonadales</taxon>
        <taxon>Succinivibrionaceae</taxon>
        <taxon>Anaerobiospirillum</taxon>
    </lineage>
</organism>
<evidence type="ECO:0000313" key="3">
    <source>
        <dbReference type="Proteomes" id="UP000886829"/>
    </source>
</evidence>
<proteinExistence type="predicted"/>